<dbReference type="Proteomes" id="UP001497535">
    <property type="component" value="Unassembled WGS sequence"/>
</dbReference>
<proteinExistence type="predicted"/>
<organism evidence="1 2">
    <name type="scientific">Meloidogyne enterolobii</name>
    <name type="common">Root-knot nematode worm</name>
    <name type="synonym">Meloidogyne mayaguensis</name>
    <dbReference type="NCBI Taxonomy" id="390850"/>
    <lineage>
        <taxon>Eukaryota</taxon>
        <taxon>Metazoa</taxon>
        <taxon>Ecdysozoa</taxon>
        <taxon>Nematoda</taxon>
        <taxon>Chromadorea</taxon>
        <taxon>Rhabditida</taxon>
        <taxon>Tylenchina</taxon>
        <taxon>Tylenchomorpha</taxon>
        <taxon>Tylenchoidea</taxon>
        <taxon>Meloidogynidae</taxon>
        <taxon>Meloidogyninae</taxon>
        <taxon>Meloidogyne</taxon>
    </lineage>
</organism>
<sequence length="67" mass="7266">MSYLPVCSLQRLTYPVPGPSSKPSPSSGPGPLEPIPPSRSYPSSPCRPLSSSPRQLWIFVLQSPFLL</sequence>
<evidence type="ECO:0000313" key="2">
    <source>
        <dbReference type="Proteomes" id="UP001497535"/>
    </source>
</evidence>
<keyword evidence="2" id="KW-1185">Reference proteome</keyword>
<evidence type="ECO:0000313" key="1">
    <source>
        <dbReference type="EMBL" id="CAK5071087.1"/>
    </source>
</evidence>
<accession>A0ACB0YZV7</accession>
<comment type="caution">
    <text evidence="1">The sequence shown here is derived from an EMBL/GenBank/DDBJ whole genome shotgun (WGS) entry which is preliminary data.</text>
</comment>
<protein>
    <submittedName>
        <fullName evidence="1">Uncharacterized protein</fullName>
    </submittedName>
</protein>
<dbReference type="EMBL" id="CAVMJV010000022">
    <property type="protein sequence ID" value="CAK5071087.1"/>
    <property type="molecule type" value="Genomic_DNA"/>
</dbReference>
<name>A0ACB0YZV7_MELEN</name>
<reference evidence="1" key="1">
    <citation type="submission" date="2023-11" db="EMBL/GenBank/DDBJ databases">
        <authorList>
            <person name="Poullet M."/>
        </authorList>
    </citation>
    <scope>NUCLEOTIDE SEQUENCE</scope>
    <source>
        <strain evidence="1">E1834</strain>
    </source>
</reference>
<gene>
    <name evidence="1" type="ORF">MENTE1834_LOCUS18804</name>
</gene>